<feature type="domain" description="UspA" evidence="2">
    <location>
        <begin position="1"/>
        <end position="144"/>
    </location>
</feature>
<feature type="region of interest" description="Disordered" evidence="1">
    <location>
        <begin position="147"/>
        <end position="171"/>
    </location>
</feature>
<dbReference type="AlphaFoldDB" id="A0A892IC92"/>
<evidence type="ECO:0000256" key="1">
    <source>
        <dbReference type="SAM" id="MobiDB-lite"/>
    </source>
</evidence>
<gene>
    <name evidence="3" type="ORF">I6K02_18650</name>
</gene>
<feature type="compositionally biased region" description="Polar residues" evidence="1">
    <location>
        <begin position="149"/>
        <end position="158"/>
    </location>
</feature>
<evidence type="ECO:0000259" key="2">
    <source>
        <dbReference type="Pfam" id="PF00582"/>
    </source>
</evidence>
<dbReference type="InterPro" id="IPR014729">
    <property type="entry name" value="Rossmann-like_a/b/a_fold"/>
</dbReference>
<evidence type="ECO:0000313" key="3">
    <source>
        <dbReference type="EMBL" id="QRO80352.1"/>
    </source>
</evidence>
<organism evidence="3 4">
    <name type="scientific">Burkholderia dolosa</name>
    <dbReference type="NCBI Taxonomy" id="152500"/>
    <lineage>
        <taxon>Bacteria</taxon>
        <taxon>Pseudomonadati</taxon>
        <taxon>Pseudomonadota</taxon>
        <taxon>Betaproteobacteria</taxon>
        <taxon>Burkholderiales</taxon>
        <taxon>Burkholderiaceae</taxon>
        <taxon>Burkholderia</taxon>
        <taxon>Burkholderia cepacia complex</taxon>
    </lineage>
</organism>
<dbReference type="Gene3D" id="3.40.50.620">
    <property type="entry name" value="HUPs"/>
    <property type="match status" value="1"/>
</dbReference>
<dbReference type="Proteomes" id="UP000625568">
    <property type="component" value="Chromosome 2"/>
</dbReference>
<dbReference type="SUPFAM" id="SSF52402">
    <property type="entry name" value="Adenine nucleotide alpha hydrolases-like"/>
    <property type="match status" value="1"/>
</dbReference>
<keyword evidence="4" id="KW-1185">Reference proteome</keyword>
<dbReference type="InterPro" id="IPR006016">
    <property type="entry name" value="UspA"/>
</dbReference>
<accession>A0A892IC92</accession>
<reference evidence="3 4" key="1">
    <citation type="submission" date="2021-02" db="EMBL/GenBank/DDBJ databases">
        <title>FDA dAtabase for Regulatory Grade micrObial Sequences (FDA-ARGOS): Supporting development and validation of Infectious Disease Dx tests.</title>
        <authorList>
            <person name="Minogue T."/>
            <person name="Wolcott M."/>
            <person name="Wasieloski L."/>
            <person name="Aguilar W."/>
            <person name="Moore D."/>
            <person name="Jaissle J."/>
            <person name="Tallon L."/>
            <person name="Sadzewicz L."/>
            <person name="Zhao X."/>
            <person name="Boylan J."/>
            <person name="Ott S."/>
            <person name="Bowen H."/>
            <person name="Vavikolanu K."/>
            <person name="Mehta A."/>
            <person name="Aluvathingal J."/>
            <person name="Nadendla S."/>
            <person name="Yan Y."/>
            <person name="Sichtig H."/>
        </authorList>
    </citation>
    <scope>NUCLEOTIDE SEQUENCE [LARGE SCALE GENOMIC DNA]</scope>
    <source>
        <strain evidence="3 4">FDAARGOS_1272</strain>
    </source>
</reference>
<sequence length="171" mass="18315">MSKTVVVAINHNFTDSFLASALETARHCDARIAAVHVVDLTHCYAGLGDSNYGLVVGAMLAYGRAALARAMTTLNDNPRGADAHLLTLPVRGSHIGREIASVCEASNAELVLLGARKRVWWQVIGEDVAATLRKATRTPVQIVRAAPGCQTTPQTSNAHPGVRNGQRRLQR</sequence>
<name>A0A892IC92_9BURK</name>
<dbReference type="RefSeq" id="WP_006765652.1">
    <property type="nucleotide sequence ID" value="NZ_CABVPR010000025.1"/>
</dbReference>
<evidence type="ECO:0000313" key="4">
    <source>
        <dbReference type="Proteomes" id="UP000625568"/>
    </source>
</evidence>
<dbReference type="Pfam" id="PF00582">
    <property type="entry name" value="Usp"/>
    <property type="match status" value="1"/>
</dbReference>
<protein>
    <submittedName>
        <fullName evidence="3">Universal stress protein</fullName>
    </submittedName>
</protein>
<dbReference type="EMBL" id="CP069483">
    <property type="protein sequence ID" value="QRO80352.1"/>
    <property type="molecule type" value="Genomic_DNA"/>
</dbReference>
<proteinExistence type="predicted"/>
<dbReference type="GeneID" id="93130302"/>